<evidence type="ECO:0000313" key="2">
    <source>
        <dbReference type="EMBL" id="QDT00279.1"/>
    </source>
</evidence>
<dbReference type="SUPFAM" id="SSF47240">
    <property type="entry name" value="Ferritin-like"/>
    <property type="match status" value="1"/>
</dbReference>
<organism evidence="2 3">
    <name type="scientific">Adhaeretor mobilis</name>
    <dbReference type="NCBI Taxonomy" id="1930276"/>
    <lineage>
        <taxon>Bacteria</taxon>
        <taxon>Pseudomonadati</taxon>
        <taxon>Planctomycetota</taxon>
        <taxon>Planctomycetia</taxon>
        <taxon>Pirellulales</taxon>
        <taxon>Lacipirellulaceae</taxon>
        <taxon>Adhaeretor</taxon>
    </lineage>
</organism>
<name>A0A517MZH0_9BACT</name>
<evidence type="ECO:0000256" key="1">
    <source>
        <dbReference type="SAM" id="Phobius"/>
    </source>
</evidence>
<dbReference type="RefSeq" id="WP_145061678.1">
    <property type="nucleotide sequence ID" value="NZ_CP036263.1"/>
</dbReference>
<gene>
    <name evidence="2" type="ORF">HG15A2_36150</name>
</gene>
<feature type="transmembrane region" description="Helical" evidence="1">
    <location>
        <begin position="77"/>
        <end position="97"/>
    </location>
</feature>
<accession>A0A517MZH0</accession>
<keyword evidence="1" id="KW-0812">Transmembrane</keyword>
<evidence type="ECO:0000313" key="3">
    <source>
        <dbReference type="Proteomes" id="UP000319852"/>
    </source>
</evidence>
<keyword evidence="3" id="KW-1185">Reference proteome</keyword>
<sequence length="190" mass="22273">MTLDHPQLVKSLRLAYSAEKAAAFAYIGHAGSVKSQEEKAAIKQIEDDEWGHRETVLTILEQYDIPISRYYEVKYHVIGKIISISCYVIGWFMPYYFAGRLESGNVCEYFVMMHYFNDLGITEHDAALYEMGMKEKEHEIYFQKSLETNRLLPLFEKIFGWGKESSYNDIDLENRYSLEASKAYCRKEKR</sequence>
<dbReference type="Proteomes" id="UP000319852">
    <property type="component" value="Chromosome"/>
</dbReference>
<reference evidence="2 3" key="1">
    <citation type="submission" date="2019-02" db="EMBL/GenBank/DDBJ databases">
        <title>Deep-cultivation of Planctomycetes and their phenomic and genomic characterization uncovers novel biology.</title>
        <authorList>
            <person name="Wiegand S."/>
            <person name="Jogler M."/>
            <person name="Boedeker C."/>
            <person name="Pinto D."/>
            <person name="Vollmers J."/>
            <person name="Rivas-Marin E."/>
            <person name="Kohn T."/>
            <person name="Peeters S.H."/>
            <person name="Heuer A."/>
            <person name="Rast P."/>
            <person name="Oberbeckmann S."/>
            <person name="Bunk B."/>
            <person name="Jeske O."/>
            <person name="Meyerdierks A."/>
            <person name="Storesund J.E."/>
            <person name="Kallscheuer N."/>
            <person name="Luecker S."/>
            <person name="Lage O.M."/>
            <person name="Pohl T."/>
            <person name="Merkel B.J."/>
            <person name="Hornburger P."/>
            <person name="Mueller R.-W."/>
            <person name="Bruemmer F."/>
            <person name="Labrenz M."/>
            <person name="Spormann A.M."/>
            <person name="Op den Camp H."/>
            <person name="Overmann J."/>
            <person name="Amann R."/>
            <person name="Jetten M.S.M."/>
            <person name="Mascher T."/>
            <person name="Medema M.H."/>
            <person name="Devos D.P."/>
            <person name="Kaster A.-K."/>
            <person name="Ovreas L."/>
            <person name="Rohde M."/>
            <person name="Galperin M.Y."/>
            <person name="Jogler C."/>
        </authorList>
    </citation>
    <scope>NUCLEOTIDE SEQUENCE [LARGE SCALE GENOMIC DNA]</scope>
    <source>
        <strain evidence="2 3">HG15A2</strain>
    </source>
</reference>
<evidence type="ECO:0008006" key="4">
    <source>
        <dbReference type="Google" id="ProtNLM"/>
    </source>
</evidence>
<dbReference type="InterPro" id="IPR009078">
    <property type="entry name" value="Ferritin-like_SF"/>
</dbReference>
<protein>
    <recommendedName>
        <fullName evidence="4">Ferritin-like domain-containing protein</fullName>
    </recommendedName>
</protein>
<dbReference type="KEGG" id="amob:HG15A2_36150"/>
<keyword evidence="1" id="KW-0472">Membrane</keyword>
<keyword evidence="1" id="KW-1133">Transmembrane helix</keyword>
<proteinExistence type="predicted"/>
<dbReference type="AlphaFoldDB" id="A0A517MZH0"/>
<dbReference type="EMBL" id="CP036263">
    <property type="protein sequence ID" value="QDT00279.1"/>
    <property type="molecule type" value="Genomic_DNA"/>
</dbReference>
<dbReference type="OrthoDB" id="795832at2"/>